<feature type="transmembrane region" description="Helical" evidence="1">
    <location>
        <begin position="46"/>
        <end position="67"/>
    </location>
</feature>
<dbReference type="OrthoDB" id="9790504at2"/>
<evidence type="ECO:0000256" key="1">
    <source>
        <dbReference type="SAM" id="Phobius"/>
    </source>
</evidence>
<dbReference type="InterPro" id="IPR020144">
    <property type="entry name" value="SpoVAB"/>
</dbReference>
<feature type="transmembrane region" description="Helical" evidence="1">
    <location>
        <begin position="6"/>
        <end position="34"/>
    </location>
</feature>
<reference evidence="2 3" key="1">
    <citation type="submission" date="2018-09" db="EMBL/GenBank/DDBJ databases">
        <title>Murine metabolic-syndrome-specific gut microbial biobank.</title>
        <authorList>
            <person name="Liu C."/>
        </authorList>
    </citation>
    <scope>NUCLEOTIDE SEQUENCE [LARGE SCALE GENOMIC DNA]</scope>
    <source>
        <strain evidence="2 3">0.1xD8-82</strain>
    </source>
</reference>
<feature type="transmembrane region" description="Helical" evidence="1">
    <location>
        <begin position="87"/>
        <end position="115"/>
    </location>
</feature>
<accession>A0A3A9AP86</accession>
<proteinExistence type="predicted"/>
<keyword evidence="3" id="KW-1185">Reference proteome</keyword>
<evidence type="ECO:0000313" key="2">
    <source>
        <dbReference type="EMBL" id="RKI93330.1"/>
    </source>
</evidence>
<keyword evidence="1" id="KW-1133">Transmembrane helix</keyword>
<evidence type="ECO:0000313" key="3">
    <source>
        <dbReference type="Proteomes" id="UP000280696"/>
    </source>
</evidence>
<name>A0A3A9AP86_9FIRM</name>
<evidence type="ECO:0008006" key="4">
    <source>
        <dbReference type="Google" id="ProtNLM"/>
    </source>
</evidence>
<keyword evidence="1" id="KW-0812">Transmembrane</keyword>
<feature type="transmembrane region" description="Helical" evidence="1">
    <location>
        <begin position="136"/>
        <end position="156"/>
    </location>
</feature>
<comment type="caution">
    <text evidence="2">The sequence shown here is derived from an EMBL/GenBank/DDBJ whole genome shotgun (WGS) entry which is preliminary data.</text>
</comment>
<gene>
    <name evidence="2" type="ORF">D7V94_04490</name>
</gene>
<keyword evidence="1" id="KW-0472">Membrane</keyword>
<dbReference type="AlphaFoldDB" id="A0A3A9AP86"/>
<organism evidence="2 3">
    <name type="scientific">Parablautia intestinalis</name>
    <dbReference type="NCBI Taxonomy" id="2320100"/>
    <lineage>
        <taxon>Bacteria</taxon>
        <taxon>Bacillati</taxon>
        <taxon>Bacillota</taxon>
        <taxon>Clostridia</taxon>
        <taxon>Lachnospirales</taxon>
        <taxon>Lachnospiraceae</taxon>
        <taxon>Parablautia</taxon>
    </lineage>
</organism>
<protein>
    <recommendedName>
        <fullName evidence="4">Stage V sporulation protein AB</fullName>
    </recommendedName>
</protein>
<dbReference type="Pfam" id="PF13782">
    <property type="entry name" value="SpoVAB"/>
    <property type="match status" value="1"/>
</dbReference>
<dbReference type="EMBL" id="RAYQ01000003">
    <property type="protein sequence ID" value="RKI93330.1"/>
    <property type="molecule type" value="Genomic_DNA"/>
</dbReference>
<sequence length="164" mass="17294">MFLKQILLGICGLSFGFLASAGVFTVLVSVGLIPRFAGKMHVARKVFALEEAVVLGTICGGLFSVFSDFGHLGGYVLSRELFGPETVLIWNWAGQIFLALGGLFAGMFVGCLALAIAEMLNSIPIFARRIGFRHGLGVAISAAALGKVTGSLIYFIKGIYTSGL</sequence>
<dbReference type="Proteomes" id="UP000280696">
    <property type="component" value="Unassembled WGS sequence"/>
</dbReference>